<organism evidence="1 2">
    <name type="scientific">Luteolibacter ambystomatis</name>
    <dbReference type="NCBI Taxonomy" id="2824561"/>
    <lineage>
        <taxon>Bacteria</taxon>
        <taxon>Pseudomonadati</taxon>
        <taxon>Verrucomicrobiota</taxon>
        <taxon>Verrucomicrobiia</taxon>
        <taxon>Verrucomicrobiales</taxon>
        <taxon>Verrucomicrobiaceae</taxon>
        <taxon>Luteolibacter</taxon>
    </lineage>
</organism>
<evidence type="ECO:0000313" key="1">
    <source>
        <dbReference type="EMBL" id="QUE51946.1"/>
    </source>
</evidence>
<dbReference type="EMBL" id="CP073100">
    <property type="protein sequence ID" value="QUE51946.1"/>
    <property type="molecule type" value="Genomic_DNA"/>
</dbReference>
<name>A0A975J0U2_9BACT</name>
<dbReference type="Proteomes" id="UP000676169">
    <property type="component" value="Chromosome"/>
</dbReference>
<protein>
    <submittedName>
        <fullName evidence="1">Uncharacterized protein</fullName>
    </submittedName>
</protein>
<dbReference type="RefSeq" id="WP_211632284.1">
    <property type="nucleotide sequence ID" value="NZ_CP073100.1"/>
</dbReference>
<proteinExistence type="predicted"/>
<keyword evidence="2" id="KW-1185">Reference proteome</keyword>
<sequence>MNPKFRSEIQPSLEKIRHHLSESRATKSADASAPAIPAELRGILSRAAVRLKEWQATPEGQAELAALKNSDSAADLTNRLRTLYSSEVVKPFTDELAAKAAADFDGIDFPIKAITLGLAGQIDIGIGIYASFGYAVQFPNPFKSGAFYLSGAFTEGLEIGFDVAIQIGAWANEPMDLGGYYNGQEIMIDDTIGLGGWSFEQDEEVAGVAVDLALGAEDGGDEAEFYTLVWALDSDGTYPVAQQPADHMLILTTLTCLNTRESGHDEVYFLFTPDGGDVTYRYPSSKYYSMSADSDDPEHSWNTGRSVKFNQYVDIQLLDDGDELGTFRFNLSDFNGSSVTKTSDVKDGLNEIEYTFTATLVY</sequence>
<gene>
    <name evidence="1" type="ORF">KBB96_03430</name>
</gene>
<dbReference type="AlphaFoldDB" id="A0A975J0U2"/>
<evidence type="ECO:0000313" key="2">
    <source>
        <dbReference type="Proteomes" id="UP000676169"/>
    </source>
</evidence>
<dbReference type="KEGG" id="lamb:KBB96_03430"/>
<reference evidence="1" key="1">
    <citation type="submission" date="2021-04" db="EMBL/GenBank/DDBJ databases">
        <title>Luteolibacter sp. 32A isolated from the skin of an Anderson's salamander (Ambystoma andersonii).</title>
        <authorList>
            <person name="Spergser J."/>
            <person name="Busse H.-J."/>
        </authorList>
    </citation>
    <scope>NUCLEOTIDE SEQUENCE</scope>
    <source>
        <strain evidence="1">32A</strain>
    </source>
</reference>
<accession>A0A975J0U2</accession>